<organism evidence="3 4">
    <name type="scientific">Betta splendens</name>
    <name type="common">Siamese fighting fish</name>
    <dbReference type="NCBI Taxonomy" id="158456"/>
    <lineage>
        <taxon>Eukaryota</taxon>
        <taxon>Metazoa</taxon>
        <taxon>Chordata</taxon>
        <taxon>Craniata</taxon>
        <taxon>Vertebrata</taxon>
        <taxon>Euteleostomi</taxon>
        <taxon>Actinopterygii</taxon>
        <taxon>Neopterygii</taxon>
        <taxon>Teleostei</taxon>
        <taxon>Neoteleostei</taxon>
        <taxon>Acanthomorphata</taxon>
        <taxon>Anabantaria</taxon>
        <taxon>Anabantiformes</taxon>
        <taxon>Anabantoidei</taxon>
        <taxon>Osphronemidae</taxon>
        <taxon>Betta</taxon>
    </lineage>
</organism>
<proteinExistence type="predicted"/>
<evidence type="ECO:0000313" key="3">
    <source>
        <dbReference type="Proteomes" id="UP000515150"/>
    </source>
</evidence>
<evidence type="ECO:0000313" key="4">
    <source>
        <dbReference type="RefSeq" id="XP_028982745.1"/>
    </source>
</evidence>
<name>A0A6P7KMN9_BETSP</name>
<sequence>MYCFFNRRFAIIVCVSMIIGTAAKPYGPSDRKVEVEPPENKADAPYHIDPNMKIWMTGQVQSLASHPVPLSEDARLYLEPEEDRDHINHPAFINIAPEQAEPVWDGVYHKARYQLDPLIAEAEPRAAHSAPEADKDDLYHRDDQLYLQPAPPVQMEPPRGEARRHLQPEEDKDALYHRDVPELEPQDEPKADGVLFSASQRKYSEPEEDRDGLYHQ</sequence>
<dbReference type="OrthoDB" id="9938040at2759"/>
<keyword evidence="3" id="KW-1185">Reference proteome</keyword>
<dbReference type="RefSeq" id="XP_028982745.1">
    <property type="nucleotide sequence ID" value="XM_029126912.3"/>
</dbReference>
<accession>A0A6P7KMN9</accession>
<feature type="compositionally biased region" description="Basic and acidic residues" evidence="1">
    <location>
        <begin position="158"/>
        <end position="191"/>
    </location>
</feature>
<dbReference type="InParanoid" id="A0A6P7KMN9"/>
<dbReference type="AlphaFoldDB" id="A0A6P7KMN9"/>
<protein>
    <submittedName>
        <fullName evidence="4">Uncharacterized protein si:ch211-217g15.3 isoform X1</fullName>
    </submittedName>
</protein>
<reference evidence="4" key="1">
    <citation type="submission" date="2025-08" db="UniProtKB">
        <authorList>
            <consortium name="RefSeq"/>
        </authorList>
    </citation>
    <scope>IDENTIFICATION</scope>
</reference>
<dbReference type="GeneID" id="114841780"/>
<keyword evidence="2" id="KW-0732">Signal</keyword>
<dbReference type="Proteomes" id="UP000515150">
    <property type="component" value="Chromosome 15"/>
</dbReference>
<gene>
    <name evidence="4" type="primary">si:ch211-217g15.3</name>
</gene>
<feature type="signal peptide" evidence="2">
    <location>
        <begin position="1"/>
        <end position="23"/>
    </location>
</feature>
<evidence type="ECO:0000256" key="1">
    <source>
        <dbReference type="SAM" id="MobiDB-lite"/>
    </source>
</evidence>
<evidence type="ECO:0000256" key="2">
    <source>
        <dbReference type="SAM" id="SignalP"/>
    </source>
</evidence>
<feature type="chain" id="PRO_5027843671" evidence="2">
    <location>
        <begin position="24"/>
        <end position="216"/>
    </location>
</feature>
<dbReference type="KEGG" id="bspl:114841780"/>
<feature type="region of interest" description="Disordered" evidence="1">
    <location>
        <begin position="148"/>
        <end position="216"/>
    </location>
</feature>